<dbReference type="EMBL" id="PQIB02000012">
    <property type="protein sequence ID" value="RLM80261.1"/>
    <property type="molecule type" value="Genomic_DNA"/>
</dbReference>
<keyword evidence="3" id="KW-1185">Reference proteome</keyword>
<evidence type="ECO:0000313" key="3">
    <source>
        <dbReference type="Proteomes" id="UP000275267"/>
    </source>
</evidence>
<dbReference type="InterPro" id="IPR027417">
    <property type="entry name" value="P-loop_NTPase"/>
</dbReference>
<dbReference type="OrthoDB" id="652097at2759"/>
<dbReference type="Gene3D" id="3.40.50.300">
    <property type="entry name" value="P-loop containing nucleotide triphosphate hydrolases"/>
    <property type="match status" value="1"/>
</dbReference>
<dbReference type="PANTHER" id="PTHR36766:SF64">
    <property type="entry name" value="OS12G0206100 PROTEIN"/>
    <property type="match status" value="1"/>
</dbReference>
<dbReference type="STRING" id="4540.A0A3L6QHW3"/>
<evidence type="ECO:0000313" key="2">
    <source>
        <dbReference type="EMBL" id="RLM80261.1"/>
    </source>
</evidence>
<comment type="caution">
    <text evidence="2">The sequence shown here is derived from an EMBL/GenBank/DDBJ whole genome shotgun (WGS) entry which is preliminary data.</text>
</comment>
<evidence type="ECO:0000259" key="1">
    <source>
        <dbReference type="Pfam" id="PF00931"/>
    </source>
</evidence>
<reference evidence="3" key="1">
    <citation type="journal article" date="2019" name="Nat. Commun.">
        <title>The genome of broomcorn millet.</title>
        <authorList>
            <person name="Zou C."/>
            <person name="Miki D."/>
            <person name="Li D."/>
            <person name="Tang Q."/>
            <person name="Xiao L."/>
            <person name="Rajput S."/>
            <person name="Deng P."/>
            <person name="Jia W."/>
            <person name="Huang R."/>
            <person name="Zhang M."/>
            <person name="Sun Y."/>
            <person name="Hu J."/>
            <person name="Fu X."/>
            <person name="Schnable P.S."/>
            <person name="Li F."/>
            <person name="Zhang H."/>
            <person name="Feng B."/>
            <person name="Zhu X."/>
            <person name="Liu R."/>
            <person name="Schnable J.C."/>
            <person name="Zhu J.-K."/>
            <person name="Zhang H."/>
        </authorList>
    </citation>
    <scope>NUCLEOTIDE SEQUENCE [LARGE SCALE GENOMIC DNA]</scope>
</reference>
<name>A0A3L6QHW3_PANMI</name>
<dbReference type="PRINTS" id="PR00364">
    <property type="entry name" value="DISEASERSIST"/>
</dbReference>
<accession>A0A3L6QHW3</accession>
<protein>
    <submittedName>
        <fullName evidence="2">Disease resistance protein RGA1</fullName>
    </submittedName>
</protein>
<organism evidence="2 3">
    <name type="scientific">Panicum miliaceum</name>
    <name type="common">Proso millet</name>
    <name type="synonym">Broomcorn millet</name>
    <dbReference type="NCBI Taxonomy" id="4540"/>
    <lineage>
        <taxon>Eukaryota</taxon>
        <taxon>Viridiplantae</taxon>
        <taxon>Streptophyta</taxon>
        <taxon>Embryophyta</taxon>
        <taxon>Tracheophyta</taxon>
        <taxon>Spermatophyta</taxon>
        <taxon>Magnoliopsida</taxon>
        <taxon>Liliopsida</taxon>
        <taxon>Poales</taxon>
        <taxon>Poaceae</taxon>
        <taxon>PACMAD clade</taxon>
        <taxon>Panicoideae</taxon>
        <taxon>Panicodae</taxon>
        <taxon>Paniceae</taxon>
        <taxon>Panicinae</taxon>
        <taxon>Panicum</taxon>
        <taxon>Panicum sect. Panicum</taxon>
    </lineage>
</organism>
<dbReference type="GO" id="GO:0043531">
    <property type="term" value="F:ADP binding"/>
    <property type="evidence" value="ECO:0007669"/>
    <property type="project" value="InterPro"/>
</dbReference>
<dbReference type="AlphaFoldDB" id="A0A3L6QHW3"/>
<feature type="domain" description="NB-ARC" evidence="1">
    <location>
        <begin position="232"/>
        <end position="397"/>
    </location>
</feature>
<dbReference type="PANTHER" id="PTHR36766">
    <property type="entry name" value="PLANT BROAD-SPECTRUM MILDEW RESISTANCE PROTEIN RPW8"/>
    <property type="match status" value="1"/>
</dbReference>
<dbReference type="Gene3D" id="3.80.10.10">
    <property type="entry name" value="Ribonuclease Inhibitor"/>
    <property type="match status" value="1"/>
</dbReference>
<proteinExistence type="predicted"/>
<dbReference type="SUPFAM" id="SSF52047">
    <property type="entry name" value="RNI-like"/>
    <property type="match status" value="1"/>
</dbReference>
<dbReference type="Proteomes" id="UP000275267">
    <property type="component" value="Unassembled WGS sequence"/>
</dbReference>
<dbReference type="SUPFAM" id="SSF52540">
    <property type="entry name" value="P-loop containing nucleoside triphosphate hydrolases"/>
    <property type="match status" value="1"/>
</dbReference>
<sequence>MSPSSPQSLSNLDACSNRSAIPNFRSSYSGSDRIFLLHNLGAIGATRSYSRPQGPDPARGRDAVCYNPGLQGLLEDLSKKADEAEDALDELPYFMIQDELDGTREAASEVGGGLSGHARRGRHAVGNWLPCFSCSRTQDNAYNKDNNGRVGALQFDRVAMAKRIKSLIKDIQTSCAPVPNLLHINHSSYPTATKQAASLKRPNTSSTITQDKLYGRGTIFEQTVHDMASGAYRSEVLSVLAVVGPGGIGKTTFTQHLCNDKRIEEQFPVRVWVCVSTNFDVVKLTQEILKSILAVENEESSRANETTNLDQLQKSVAQRLKSKRFLVVLDDIWKCNSESEWKNLLSPFTKGEAKGHMVLVTTRFPNIAQVIKTTNPIKLQGLEPGEFWEFFQACIFGDTDVELEQHDLIGKRDCKEIEVFPTSCKNGITDSSDENREVNDTRSRYLDELVDIGILMKGDDNLHQHYAMHDLLHELSQVVSSEECMNTSGCCFRADGIPPSIRHLSINIEGKLNEYYKRELDKLKKRIDVRNLRTLMFFGEYNRGTISTLNEAFKEMKSLRSHLTAVLGDDTEEKLPCSIAADILAEVARRVNAMSAGSFYQLEHLEVDTISGVLVSPICSGLTTTLHTLSFRRDQRVEKFTEEQEQALELLTSLQQLNFEGCYGVQTLPEGLHRLRSLKKLEISKCPAVRSLPDEGLPTSLKELVIADCTEELFVQGKELEARHPGLLVTWE</sequence>
<dbReference type="InterPro" id="IPR002182">
    <property type="entry name" value="NB-ARC"/>
</dbReference>
<dbReference type="InterPro" id="IPR032675">
    <property type="entry name" value="LRR_dom_sf"/>
</dbReference>
<dbReference type="Pfam" id="PF00931">
    <property type="entry name" value="NB-ARC"/>
    <property type="match status" value="1"/>
</dbReference>
<gene>
    <name evidence="2" type="ORF">C2845_PM12G08890</name>
</gene>